<sequence>MAKKILLADDSPVIQTLSKKIFQGQGYDFKGIKSGTKVLSEIEGGNYDVLILDIILPGANGMELAKKIRGLKDSNKANIPIIAISGNYKNYSKTDFDEAGINEYLIKPLDYDALVNAVKKHS</sequence>
<dbReference type="SMART" id="SM00448">
    <property type="entry name" value="REC"/>
    <property type="match status" value="1"/>
</dbReference>
<evidence type="ECO:0000313" key="5">
    <source>
        <dbReference type="Proteomes" id="UP000659388"/>
    </source>
</evidence>
<name>A0A937K1X9_9BACT</name>
<organism evidence="4 5">
    <name type="scientific">Fulvivirga sediminis</name>
    <dbReference type="NCBI Taxonomy" id="2803949"/>
    <lineage>
        <taxon>Bacteria</taxon>
        <taxon>Pseudomonadati</taxon>
        <taxon>Bacteroidota</taxon>
        <taxon>Cytophagia</taxon>
        <taxon>Cytophagales</taxon>
        <taxon>Fulvivirgaceae</taxon>
        <taxon>Fulvivirga</taxon>
    </lineage>
</organism>
<evidence type="ECO:0000313" key="4">
    <source>
        <dbReference type="EMBL" id="MBL3657971.1"/>
    </source>
</evidence>
<dbReference type="RefSeq" id="WP_202245766.1">
    <property type="nucleotide sequence ID" value="NZ_JAESIY010000010.1"/>
</dbReference>
<dbReference type="Gene3D" id="3.40.50.2300">
    <property type="match status" value="1"/>
</dbReference>
<keyword evidence="5" id="KW-1185">Reference proteome</keyword>
<protein>
    <submittedName>
        <fullName evidence="4">Response regulator</fullName>
    </submittedName>
</protein>
<dbReference type="AlphaFoldDB" id="A0A937K1X9"/>
<dbReference type="SUPFAM" id="SSF52172">
    <property type="entry name" value="CheY-like"/>
    <property type="match status" value="1"/>
</dbReference>
<comment type="caution">
    <text evidence="4">The sequence shown here is derived from an EMBL/GenBank/DDBJ whole genome shotgun (WGS) entry which is preliminary data.</text>
</comment>
<dbReference type="Proteomes" id="UP000659388">
    <property type="component" value="Unassembled WGS sequence"/>
</dbReference>
<accession>A0A937K1X9</accession>
<dbReference type="InterPro" id="IPR001789">
    <property type="entry name" value="Sig_transdc_resp-reg_receiver"/>
</dbReference>
<evidence type="ECO:0000256" key="2">
    <source>
        <dbReference type="PROSITE-ProRule" id="PRU00169"/>
    </source>
</evidence>
<dbReference type="GO" id="GO:0000160">
    <property type="term" value="P:phosphorelay signal transduction system"/>
    <property type="evidence" value="ECO:0007669"/>
    <property type="project" value="InterPro"/>
</dbReference>
<dbReference type="PROSITE" id="PS50110">
    <property type="entry name" value="RESPONSE_REGULATORY"/>
    <property type="match status" value="1"/>
</dbReference>
<feature type="domain" description="Response regulatory" evidence="3">
    <location>
        <begin position="4"/>
        <end position="122"/>
    </location>
</feature>
<gene>
    <name evidence="4" type="ORF">JL102_17605</name>
</gene>
<dbReference type="InterPro" id="IPR050595">
    <property type="entry name" value="Bact_response_regulator"/>
</dbReference>
<keyword evidence="1 2" id="KW-0597">Phosphoprotein</keyword>
<feature type="modified residue" description="4-aspartylphosphate" evidence="2">
    <location>
        <position position="53"/>
    </location>
</feature>
<proteinExistence type="predicted"/>
<reference evidence="4" key="1">
    <citation type="submission" date="2021-01" db="EMBL/GenBank/DDBJ databases">
        <title>Fulvivirga kasyanovii gen. nov., sp nov., a novel member of the phylum Bacteroidetes isolated from seawater in a mussel farm.</title>
        <authorList>
            <person name="Zhao L.-H."/>
            <person name="Wang Z.-J."/>
        </authorList>
    </citation>
    <scope>NUCLEOTIDE SEQUENCE</scope>
    <source>
        <strain evidence="4">2943</strain>
    </source>
</reference>
<dbReference type="Pfam" id="PF00072">
    <property type="entry name" value="Response_reg"/>
    <property type="match status" value="1"/>
</dbReference>
<dbReference type="PANTHER" id="PTHR44591:SF3">
    <property type="entry name" value="RESPONSE REGULATORY DOMAIN-CONTAINING PROTEIN"/>
    <property type="match status" value="1"/>
</dbReference>
<evidence type="ECO:0000256" key="1">
    <source>
        <dbReference type="ARBA" id="ARBA00022553"/>
    </source>
</evidence>
<dbReference type="CDD" id="cd17546">
    <property type="entry name" value="REC_hyHK_CKI1_RcsC-like"/>
    <property type="match status" value="1"/>
</dbReference>
<evidence type="ECO:0000259" key="3">
    <source>
        <dbReference type="PROSITE" id="PS50110"/>
    </source>
</evidence>
<dbReference type="PANTHER" id="PTHR44591">
    <property type="entry name" value="STRESS RESPONSE REGULATOR PROTEIN 1"/>
    <property type="match status" value="1"/>
</dbReference>
<dbReference type="InterPro" id="IPR011006">
    <property type="entry name" value="CheY-like_superfamily"/>
</dbReference>
<dbReference type="EMBL" id="JAESIY010000010">
    <property type="protein sequence ID" value="MBL3657971.1"/>
    <property type="molecule type" value="Genomic_DNA"/>
</dbReference>